<proteinExistence type="predicted"/>
<dbReference type="InterPro" id="IPR042274">
    <property type="entry name" value="YycH/YycI_2"/>
</dbReference>
<dbReference type="Proteomes" id="UP000182762">
    <property type="component" value="Unassembled WGS sequence"/>
</dbReference>
<dbReference type="RefSeq" id="WP_061804895.1">
    <property type="nucleotide sequence ID" value="NZ_FOXX01000012.1"/>
</dbReference>
<dbReference type="InterPro" id="IPR018604">
    <property type="entry name" value="YycI-like"/>
</dbReference>
<sequence>MDWNKTKTIFIVIFFILDLFLARQFMVKREANQLEMISERTGEELLQEANITFKESPSSNQKAGYIKAYVHTFTEKETSSLKDQKIEVQEDGKEIHGEFTKPTSLPTSDEKNKLEDFVKKNMINGDQYKLVQVDKEGGQITFAQLYSQKPVYDNTKTFITIQLNEKNEMVSYKQRMLEQFEQRTEAETVKTPVNAVTELYDSNKVNQGSKVSMDLGYYAYFPPATDSQILAPTWRVTVDKDKGEIEVYYVTALD</sequence>
<accession>A0A1I6BQ28</accession>
<dbReference type="GeneID" id="93712541"/>
<dbReference type="Gene3D" id="3.30.310.160">
    <property type="entry name" value="YycH protein, domain 2"/>
    <property type="match status" value="1"/>
</dbReference>
<evidence type="ECO:0000256" key="1">
    <source>
        <dbReference type="SAM" id="Phobius"/>
    </source>
</evidence>
<evidence type="ECO:0000313" key="3">
    <source>
        <dbReference type="EMBL" id="SFQ82967.1"/>
    </source>
</evidence>
<dbReference type="EMBL" id="FOXX01000012">
    <property type="protein sequence ID" value="SFQ82967.1"/>
    <property type="molecule type" value="Genomic_DNA"/>
</dbReference>
<reference evidence="3 4" key="1">
    <citation type="submission" date="2016-10" db="EMBL/GenBank/DDBJ databases">
        <authorList>
            <person name="Varghese N."/>
            <person name="Submissions S."/>
        </authorList>
    </citation>
    <scope>NUCLEOTIDE SEQUENCE [LARGE SCALE GENOMIC DNA]</scope>
    <source>
        <strain evidence="3 4">DSM 13796</strain>
    </source>
</reference>
<keyword evidence="1" id="KW-0812">Transmembrane</keyword>
<keyword evidence="1" id="KW-0472">Membrane</keyword>
<evidence type="ECO:0000313" key="4">
    <source>
        <dbReference type="Proteomes" id="UP000182762"/>
    </source>
</evidence>
<comment type="caution">
    <text evidence="3">The sequence shown here is derived from an EMBL/GenBank/DDBJ whole genome shotgun (WGS) entry which is preliminary data.</text>
</comment>
<feature type="domain" description="Regulatory protein YycH-like" evidence="2">
    <location>
        <begin position="32"/>
        <end position="252"/>
    </location>
</feature>
<dbReference type="Pfam" id="PF09648">
    <property type="entry name" value="YycI"/>
    <property type="match status" value="1"/>
</dbReference>
<organism evidence="3 4">
    <name type="scientific">Priestia endophytica DSM 13796</name>
    <dbReference type="NCBI Taxonomy" id="1121089"/>
    <lineage>
        <taxon>Bacteria</taxon>
        <taxon>Bacillati</taxon>
        <taxon>Bacillota</taxon>
        <taxon>Bacilli</taxon>
        <taxon>Bacillales</taxon>
        <taxon>Bacillaceae</taxon>
        <taxon>Priestia</taxon>
    </lineage>
</organism>
<evidence type="ECO:0000259" key="2">
    <source>
        <dbReference type="Pfam" id="PF09648"/>
    </source>
</evidence>
<feature type="transmembrane region" description="Helical" evidence="1">
    <location>
        <begin position="6"/>
        <end position="26"/>
    </location>
</feature>
<protein>
    <submittedName>
        <fullName evidence="3">Two-component signal transduction system YycFG, regulatory protein YycI</fullName>
    </submittedName>
</protein>
<keyword evidence="1" id="KW-1133">Transmembrane helix</keyword>
<name>A0A1I6BQ28_9BACI</name>
<keyword evidence="4" id="KW-1185">Reference proteome</keyword>
<gene>
    <name evidence="3" type="ORF">SAMN02745910_03967</name>
</gene>